<comment type="caution">
    <text evidence="1">The sequence shown here is derived from an EMBL/GenBank/DDBJ whole genome shotgun (WGS) entry which is preliminary data.</text>
</comment>
<dbReference type="RefSeq" id="WP_250920504.1">
    <property type="nucleotide sequence ID" value="NZ_JAMQAW010000023.1"/>
</dbReference>
<protein>
    <submittedName>
        <fullName evidence="1">Uncharacterized protein</fullName>
    </submittedName>
</protein>
<evidence type="ECO:0000313" key="1">
    <source>
        <dbReference type="EMBL" id="MCM2390175.1"/>
    </source>
</evidence>
<dbReference type="EMBL" id="JAMQAW010000023">
    <property type="protein sequence ID" value="MCM2390175.1"/>
    <property type="molecule type" value="Genomic_DNA"/>
</dbReference>
<keyword evidence="2" id="KW-1185">Reference proteome</keyword>
<proteinExistence type="predicted"/>
<accession>A0ABT0URC3</accession>
<name>A0ABT0URC3_9ACTN</name>
<reference evidence="1" key="1">
    <citation type="submission" date="2022-06" db="EMBL/GenBank/DDBJ databases">
        <title>Genome public.</title>
        <authorList>
            <person name="Sun Q."/>
        </authorList>
    </citation>
    <scope>NUCLEOTIDE SEQUENCE</scope>
    <source>
        <strain evidence="1">CWNU-1</strain>
    </source>
</reference>
<sequence>MADCTICHHQPAGDGLHACTRCLAVTRELLGELFQLLPHLHAALVPEGRPAQGRIGARATAPAPLNIGVLNLIGPGHATPPEDERDATGHIPIYPFLAGWVAYITDDYPAILRDQDGQILRDHRGQIIVRTCHTPLPRHGTTLTDWRHWLTAYLGYAATRPWITDLHQQLDALVRHIRILTRTTPENTPMDAPCPACATYALTATDGQPGISCEVCGHQMTTAAYTTHAHTTRQEQNAS</sequence>
<gene>
    <name evidence="1" type="ORF">NBG84_18075</name>
</gene>
<dbReference type="Proteomes" id="UP001431429">
    <property type="component" value="Unassembled WGS sequence"/>
</dbReference>
<evidence type="ECO:0000313" key="2">
    <source>
        <dbReference type="Proteomes" id="UP001431429"/>
    </source>
</evidence>
<organism evidence="1 2">
    <name type="scientific">Streptomyces albipurpureus</name>
    <dbReference type="NCBI Taxonomy" id="2897419"/>
    <lineage>
        <taxon>Bacteria</taxon>
        <taxon>Bacillati</taxon>
        <taxon>Actinomycetota</taxon>
        <taxon>Actinomycetes</taxon>
        <taxon>Kitasatosporales</taxon>
        <taxon>Streptomycetaceae</taxon>
        <taxon>Streptomyces</taxon>
    </lineage>
</organism>